<organism evidence="2 3">
    <name type="scientific">Klebsiella pneumoniae subsp. ozaenae</name>
    <dbReference type="NCBI Taxonomy" id="574"/>
    <lineage>
        <taxon>Bacteria</taxon>
        <taxon>Pseudomonadati</taxon>
        <taxon>Pseudomonadota</taxon>
        <taxon>Gammaproteobacteria</taxon>
        <taxon>Enterobacterales</taxon>
        <taxon>Enterobacteriaceae</taxon>
        <taxon>Klebsiella/Raoultella group</taxon>
        <taxon>Klebsiella</taxon>
        <taxon>Klebsiella pneumoniae complex</taxon>
    </lineage>
</organism>
<dbReference type="AlphaFoldDB" id="A0A377Z000"/>
<sequence>MISLRRRMRGRARISPLHALAMLKNPREGIEPDQPGVVGPIKQIEALQQKGYPLAYVGDVVGTGFFT</sequence>
<feature type="domain" description="Aconitase B swivel" evidence="1">
    <location>
        <begin position="16"/>
        <end position="64"/>
    </location>
</feature>
<dbReference type="EC" id="4.2.1.3" evidence="2"/>
<protein>
    <submittedName>
        <fullName evidence="2">Bifunctional aconitate hydratase 2/2-methylisocitrate dehydratase</fullName>
        <ecNumber evidence="2">4.2.1.3</ecNumber>
    </submittedName>
</protein>
<dbReference type="SUPFAM" id="SSF52016">
    <property type="entry name" value="LeuD/IlvD-like"/>
    <property type="match status" value="1"/>
</dbReference>
<evidence type="ECO:0000313" key="3">
    <source>
        <dbReference type="Proteomes" id="UP000254487"/>
    </source>
</evidence>
<dbReference type="GO" id="GO:0006099">
    <property type="term" value="P:tricarboxylic acid cycle"/>
    <property type="evidence" value="ECO:0007669"/>
    <property type="project" value="InterPro"/>
</dbReference>
<dbReference type="InterPro" id="IPR015928">
    <property type="entry name" value="Aconitase/3IPM_dehydase_swvl"/>
</dbReference>
<evidence type="ECO:0000259" key="1">
    <source>
        <dbReference type="Pfam" id="PF06434"/>
    </source>
</evidence>
<evidence type="ECO:0000313" key="2">
    <source>
        <dbReference type="EMBL" id="STU58209.1"/>
    </source>
</evidence>
<dbReference type="Proteomes" id="UP000254487">
    <property type="component" value="Unassembled WGS sequence"/>
</dbReference>
<accession>A0A377Z000</accession>
<dbReference type="InterPro" id="IPR015929">
    <property type="entry name" value="Aconitase_B_swivel"/>
</dbReference>
<dbReference type="Gene3D" id="3.20.19.10">
    <property type="entry name" value="Aconitase, domain 4"/>
    <property type="match status" value="1"/>
</dbReference>
<dbReference type="EMBL" id="UGLW01000003">
    <property type="protein sequence ID" value="STU58209.1"/>
    <property type="molecule type" value="Genomic_DNA"/>
</dbReference>
<gene>
    <name evidence="2" type="primary">acnB_2</name>
    <name evidence="2" type="ORF">NCTC10313_01494</name>
</gene>
<proteinExistence type="predicted"/>
<keyword evidence="2" id="KW-0456">Lyase</keyword>
<reference evidence="2 3" key="1">
    <citation type="submission" date="2018-06" db="EMBL/GenBank/DDBJ databases">
        <authorList>
            <consortium name="Pathogen Informatics"/>
            <person name="Doyle S."/>
        </authorList>
    </citation>
    <scope>NUCLEOTIDE SEQUENCE [LARGE SCALE GENOMIC DNA]</scope>
    <source>
        <strain evidence="2 3">NCTC10313</strain>
    </source>
</reference>
<name>A0A377Z000_KLEPO</name>
<dbReference type="Pfam" id="PF06434">
    <property type="entry name" value="Aconitase_2_N"/>
    <property type="match status" value="1"/>
</dbReference>
<dbReference type="GO" id="GO:0003994">
    <property type="term" value="F:aconitate hydratase activity"/>
    <property type="evidence" value="ECO:0007669"/>
    <property type="project" value="UniProtKB-EC"/>
</dbReference>